<feature type="compositionally biased region" description="Low complexity" evidence="1">
    <location>
        <begin position="187"/>
        <end position="198"/>
    </location>
</feature>
<feature type="compositionally biased region" description="Pro residues" evidence="1">
    <location>
        <begin position="177"/>
        <end position="186"/>
    </location>
</feature>
<feature type="region of interest" description="Disordered" evidence="1">
    <location>
        <begin position="111"/>
        <end position="152"/>
    </location>
</feature>
<reference evidence="3 4" key="1">
    <citation type="submission" date="2009-12" db="EMBL/GenBank/DDBJ databases">
        <authorList>
            <person name="Shrivastava S."/>
            <person name="Madupu R."/>
            <person name="Durkin A.S."/>
            <person name="Torralba M."/>
            <person name="Methe B."/>
            <person name="Sutton G.G."/>
            <person name="Strausberg R.L."/>
            <person name="Nelson K.E."/>
        </authorList>
    </citation>
    <scope>NUCLEOTIDE SEQUENCE [LARGE SCALE GENOMIC DNA]</scope>
    <source>
        <strain evidence="3 4">W5455</strain>
    </source>
</reference>
<feature type="region of interest" description="Disordered" evidence="1">
    <location>
        <begin position="177"/>
        <end position="198"/>
    </location>
</feature>
<feature type="compositionally biased region" description="Low complexity" evidence="1">
    <location>
        <begin position="138"/>
        <end position="148"/>
    </location>
</feature>
<name>A0ABP2HX93_9BACT</name>
<organism evidence="3 4">
    <name type="scientific">Pyramidobacter piscolens W5455</name>
    <dbReference type="NCBI Taxonomy" id="352165"/>
    <lineage>
        <taxon>Bacteria</taxon>
        <taxon>Thermotogati</taxon>
        <taxon>Synergistota</taxon>
        <taxon>Synergistia</taxon>
        <taxon>Synergistales</taxon>
        <taxon>Dethiosulfovibrionaceae</taxon>
        <taxon>Pyramidobacter</taxon>
    </lineage>
</organism>
<evidence type="ECO:0000256" key="1">
    <source>
        <dbReference type="SAM" id="MobiDB-lite"/>
    </source>
</evidence>
<feature type="chain" id="PRO_5045240937" evidence="2">
    <location>
        <begin position="24"/>
        <end position="198"/>
    </location>
</feature>
<accession>A0ABP2HX93</accession>
<proteinExistence type="predicted"/>
<dbReference type="EMBL" id="ADFP01000066">
    <property type="protein sequence ID" value="EFB90724.1"/>
    <property type="molecule type" value="Genomic_DNA"/>
</dbReference>
<feature type="compositionally biased region" description="Basic and acidic residues" evidence="1">
    <location>
        <begin position="46"/>
        <end position="57"/>
    </location>
</feature>
<keyword evidence="2" id="KW-0732">Signal</keyword>
<keyword evidence="4" id="KW-1185">Reference proteome</keyword>
<dbReference type="Proteomes" id="UP000006462">
    <property type="component" value="Unassembled WGS sequence"/>
</dbReference>
<dbReference type="RefSeq" id="WP_009164813.1">
    <property type="nucleotide sequence ID" value="NZ_ADFP01000066.1"/>
</dbReference>
<sequence>MKKTRLALGGLAVAILGGTAAWAVSPRPGQGSRGGPGMLPPPPRMQRWEEDKRISEKAPEEIKNAFTEMKSLEKDLRLELGKDKPDSAKALEMLKKSEELHAKVREWEVKQILEGNAPRPDDRQHRSGLGPHGSEGRPAPAAPGFAPHGPAPMAPHYMMPMTPYYMVPMYHCPCMMVPPAPQPGAPEAPAAAEAPAAK</sequence>
<evidence type="ECO:0000313" key="3">
    <source>
        <dbReference type="EMBL" id="EFB90724.1"/>
    </source>
</evidence>
<feature type="signal peptide" evidence="2">
    <location>
        <begin position="1"/>
        <end position="23"/>
    </location>
</feature>
<protein>
    <submittedName>
        <fullName evidence="3">Uncharacterized protein</fullName>
    </submittedName>
</protein>
<comment type="caution">
    <text evidence="3">The sequence shown here is derived from an EMBL/GenBank/DDBJ whole genome shotgun (WGS) entry which is preliminary data.</text>
</comment>
<feature type="region of interest" description="Disordered" evidence="1">
    <location>
        <begin position="26"/>
        <end position="57"/>
    </location>
</feature>
<evidence type="ECO:0000313" key="4">
    <source>
        <dbReference type="Proteomes" id="UP000006462"/>
    </source>
</evidence>
<evidence type="ECO:0000256" key="2">
    <source>
        <dbReference type="SAM" id="SignalP"/>
    </source>
</evidence>
<gene>
    <name evidence="3" type="ORF">HMPREF7215_1045</name>
</gene>